<comment type="similarity">
    <text evidence="1">Belongs to the peptidase A1 family.</text>
</comment>
<dbReference type="AlphaFoldDB" id="A0A819Q0P7"/>
<evidence type="ECO:0000256" key="2">
    <source>
        <dbReference type="ARBA" id="ARBA00022670"/>
    </source>
</evidence>
<proteinExistence type="inferred from homology"/>
<evidence type="ECO:0000256" key="5">
    <source>
        <dbReference type="PIRSR" id="PIRSR601461-1"/>
    </source>
</evidence>
<feature type="active site" evidence="5">
    <location>
        <position position="436"/>
    </location>
</feature>
<evidence type="ECO:0000313" key="8">
    <source>
        <dbReference type="EMBL" id="CAF4017299.1"/>
    </source>
</evidence>
<keyword evidence="2" id="KW-0645">Protease</keyword>
<dbReference type="InterPro" id="IPR001461">
    <property type="entry name" value="Aspartic_peptidase_A1"/>
</dbReference>
<dbReference type="GO" id="GO:0004190">
    <property type="term" value="F:aspartic-type endopeptidase activity"/>
    <property type="evidence" value="ECO:0007669"/>
    <property type="project" value="UniProtKB-KW"/>
</dbReference>
<feature type="domain" description="Peptidase A1" evidence="7">
    <location>
        <begin position="233"/>
        <end position="553"/>
    </location>
</feature>
<evidence type="ECO:0000256" key="4">
    <source>
        <dbReference type="ARBA" id="ARBA00022801"/>
    </source>
</evidence>
<name>A0A819Q0P7_9BILA</name>
<evidence type="ECO:0000256" key="3">
    <source>
        <dbReference type="ARBA" id="ARBA00022750"/>
    </source>
</evidence>
<protein>
    <recommendedName>
        <fullName evidence="7">Peptidase A1 domain-containing protein</fullName>
    </recommendedName>
</protein>
<dbReference type="Pfam" id="PF00026">
    <property type="entry name" value="Asp"/>
    <property type="match status" value="1"/>
</dbReference>
<dbReference type="InterPro" id="IPR021109">
    <property type="entry name" value="Peptidase_aspartic_dom_sf"/>
</dbReference>
<dbReference type="CDD" id="cd05471">
    <property type="entry name" value="pepsin_like"/>
    <property type="match status" value="1"/>
</dbReference>
<dbReference type="PROSITE" id="PS51767">
    <property type="entry name" value="PEPTIDASE_A1"/>
    <property type="match status" value="1"/>
</dbReference>
<gene>
    <name evidence="8" type="ORF">UXM345_LOCUS17147</name>
</gene>
<dbReference type="PANTHER" id="PTHR47966">
    <property type="entry name" value="BETA-SITE APP-CLEAVING ENZYME, ISOFORM A-RELATED"/>
    <property type="match status" value="1"/>
</dbReference>
<dbReference type="PRINTS" id="PR00792">
    <property type="entry name" value="PEPSIN"/>
</dbReference>
<dbReference type="EMBL" id="CAJOBF010002198">
    <property type="protein sequence ID" value="CAF4017299.1"/>
    <property type="molecule type" value="Genomic_DNA"/>
</dbReference>
<dbReference type="InterPro" id="IPR034164">
    <property type="entry name" value="Pepsin-like_dom"/>
</dbReference>
<dbReference type="Proteomes" id="UP000663842">
    <property type="component" value="Unassembled WGS sequence"/>
</dbReference>
<dbReference type="PANTHER" id="PTHR47966:SF51">
    <property type="entry name" value="BETA-SITE APP-CLEAVING ENZYME, ISOFORM A-RELATED"/>
    <property type="match status" value="1"/>
</dbReference>
<reference evidence="8" key="1">
    <citation type="submission" date="2021-02" db="EMBL/GenBank/DDBJ databases">
        <authorList>
            <person name="Nowell W R."/>
        </authorList>
    </citation>
    <scope>NUCLEOTIDE SEQUENCE</scope>
</reference>
<accession>A0A819Q0P7</accession>
<comment type="caution">
    <text evidence="8">The sequence shown here is derived from an EMBL/GenBank/DDBJ whole genome shotgun (WGS) entry which is preliminary data.</text>
</comment>
<keyword evidence="4" id="KW-0378">Hydrolase</keyword>
<evidence type="ECO:0000256" key="6">
    <source>
        <dbReference type="PIRSR" id="PIRSR601461-2"/>
    </source>
</evidence>
<evidence type="ECO:0000313" key="9">
    <source>
        <dbReference type="Proteomes" id="UP000663842"/>
    </source>
</evidence>
<evidence type="ECO:0000256" key="1">
    <source>
        <dbReference type="ARBA" id="ARBA00007447"/>
    </source>
</evidence>
<dbReference type="FunFam" id="2.40.70.10:FF:000115">
    <property type="entry name" value="Lysosomal aspartic protease"/>
    <property type="match status" value="1"/>
</dbReference>
<keyword evidence="6" id="KW-1015">Disulfide bond</keyword>
<feature type="active site" evidence="5">
    <location>
        <position position="251"/>
    </location>
</feature>
<dbReference type="GO" id="GO:0006508">
    <property type="term" value="P:proteolysis"/>
    <property type="evidence" value="ECO:0007669"/>
    <property type="project" value="UniProtKB-KW"/>
</dbReference>
<dbReference type="SUPFAM" id="SSF50630">
    <property type="entry name" value="Acid proteases"/>
    <property type="match status" value="1"/>
</dbReference>
<feature type="disulfide bond" evidence="6">
    <location>
        <begin position="264"/>
        <end position="268"/>
    </location>
</feature>
<keyword evidence="3" id="KW-0064">Aspartyl protease</keyword>
<dbReference type="Gene3D" id="2.40.70.10">
    <property type="entry name" value="Acid Proteases"/>
    <property type="match status" value="2"/>
</dbReference>
<organism evidence="8 9">
    <name type="scientific">Rotaria magnacalcarata</name>
    <dbReference type="NCBI Taxonomy" id="392030"/>
    <lineage>
        <taxon>Eukaryota</taxon>
        <taxon>Metazoa</taxon>
        <taxon>Spiralia</taxon>
        <taxon>Gnathifera</taxon>
        <taxon>Rotifera</taxon>
        <taxon>Eurotatoria</taxon>
        <taxon>Bdelloidea</taxon>
        <taxon>Philodinida</taxon>
        <taxon>Philodinidae</taxon>
        <taxon>Rotaria</taxon>
    </lineage>
</organism>
<sequence length="700" mass="77267">MIPLEQLTKIVLEPYRIPLEDILRLLFFTSNLHTLQFDTLGLHQNNLDFIQQHYIFDYGSKINKIESLILSGRCSLNELDFIVNLFPQLKSLETGMNRTEIKKNSILLSKTDNKTQHLFYLCIAYIPKVCLKEINTMIKSEKLLENYSIKYINYNLYVWCFKQNGVAVTVGHRLSSLSNGVKRMALQKRKRTCHSGSGGHKCHRKMHTTTRKLSVQPTMEDEVLSDENWGTFWMGSVTIGTPGQSFDIDFDTGSADLWVPGTQCENSCGGSHTFDSQLSSTYKLWNKEFHIQYGDGSSASGTWSNDTVTFGSISIPNQPFAIINSANGMKASKFDGVLGMGYQKLSSGGEIPVVWSMYLAGELSLPIFCFWFGSVSTGHDTGELILGGYDTSKYTGNFTYAPVSVEGYWEFVADSVSLSIGSTTTTIATSINAILDTGTTDAILGPSAYVNAINSMLEATYDPTIGYYTVDCQTKSLAAFPNITVTISGVPFTLTPLLYIQIIGDPFSYTCYSVISTLKANDANSNPIWILGDFFMRHFYNVFDMQNNRIGLALSTSYSVVQTVPDSLFPSTGSISFPTPVTVAITETLPPQCYNYTTISDATRLTTAPAGGSCDSTLFNDVNSEFPTYVRFISPGGTRLAGSAPNSAQGIACGTYVTGWTNATYPSSVGQTKFVSHYRLINNYVVQYRKLLFDGDRGTI</sequence>
<dbReference type="InterPro" id="IPR033121">
    <property type="entry name" value="PEPTIDASE_A1"/>
</dbReference>
<evidence type="ECO:0000259" key="7">
    <source>
        <dbReference type="PROSITE" id="PS51767"/>
    </source>
</evidence>